<dbReference type="InterPro" id="IPR036852">
    <property type="entry name" value="Peptidase_S8/S53_dom_sf"/>
</dbReference>
<dbReference type="InterPro" id="IPR000209">
    <property type="entry name" value="Peptidase_S8/S53_dom"/>
</dbReference>
<proteinExistence type="inferred from homology"/>
<dbReference type="EMBL" id="BMAC01000051">
    <property type="protein sequence ID" value="GFP82726.1"/>
    <property type="molecule type" value="Genomic_DNA"/>
</dbReference>
<dbReference type="SUPFAM" id="SSF52743">
    <property type="entry name" value="Subtilisin-like"/>
    <property type="match status" value="1"/>
</dbReference>
<evidence type="ECO:0000256" key="1">
    <source>
        <dbReference type="ARBA" id="ARBA00011073"/>
    </source>
</evidence>
<dbReference type="GO" id="GO:0006508">
    <property type="term" value="P:proteolysis"/>
    <property type="evidence" value="ECO:0007669"/>
    <property type="project" value="UniProtKB-KW"/>
</dbReference>
<dbReference type="GO" id="GO:0004252">
    <property type="term" value="F:serine-type endopeptidase activity"/>
    <property type="evidence" value="ECO:0007669"/>
    <property type="project" value="InterPro"/>
</dbReference>
<comment type="caution">
    <text evidence="5">The sequence shown here is derived from an EMBL/GenBank/DDBJ whole genome shotgun (WGS) entry which is preliminary data.</text>
</comment>
<evidence type="ECO:0000256" key="3">
    <source>
        <dbReference type="PROSITE-ProRule" id="PRU01240"/>
    </source>
</evidence>
<dbReference type="Gene3D" id="3.40.50.200">
    <property type="entry name" value="Peptidase S8/S53 domain"/>
    <property type="match status" value="1"/>
</dbReference>
<dbReference type="PANTHER" id="PTHR10795">
    <property type="entry name" value="PROPROTEIN CONVERTASE SUBTILISIN/KEXIN"/>
    <property type="match status" value="1"/>
</dbReference>
<keyword evidence="2" id="KW-0732">Signal</keyword>
<dbReference type="CDD" id="cd02120">
    <property type="entry name" value="PA_subtilisin_like"/>
    <property type="match status" value="1"/>
</dbReference>
<comment type="similarity">
    <text evidence="1 3">Belongs to the peptidase S8 family.</text>
</comment>
<evidence type="ECO:0000313" key="5">
    <source>
        <dbReference type="EMBL" id="GFP82726.1"/>
    </source>
</evidence>
<dbReference type="AlphaFoldDB" id="A0A830B6U1"/>
<comment type="caution">
    <text evidence="3">Lacks conserved residue(s) required for the propagation of feature annotation.</text>
</comment>
<dbReference type="PROSITE" id="PS51892">
    <property type="entry name" value="SUBTILASE"/>
    <property type="match status" value="1"/>
</dbReference>
<dbReference type="Gene3D" id="3.50.30.30">
    <property type="match status" value="1"/>
</dbReference>
<dbReference type="OrthoDB" id="206201at2759"/>
<dbReference type="Proteomes" id="UP000653305">
    <property type="component" value="Unassembled WGS sequence"/>
</dbReference>
<dbReference type="InterPro" id="IPR045051">
    <property type="entry name" value="SBT"/>
</dbReference>
<dbReference type="Pfam" id="PF00082">
    <property type="entry name" value="Peptidase_S8"/>
    <property type="match status" value="1"/>
</dbReference>
<reference evidence="5" key="1">
    <citation type="submission" date="2020-07" db="EMBL/GenBank/DDBJ databases">
        <title>Ethylene signaling mediates host invasion by parasitic plants.</title>
        <authorList>
            <person name="Yoshida S."/>
        </authorList>
    </citation>
    <scope>NUCLEOTIDE SEQUENCE</scope>
    <source>
        <strain evidence="5">Okayama</strain>
    </source>
</reference>
<evidence type="ECO:0000313" key="6">
    <source>
        <dbReference type="Proteomes" id="UP000653305"/>
    </source>
</evidence>
<keyword evidence="5" id="KW-0378">Hydrolase</keyword>
<organism evidence="5 6">
    <name type="scientific">Phtheirospermum japonicum</name>
    <dbReference type="NCBI Taxonomy" id="374723"/>
    <lineage>
        <taxon>Eukaryota</taxon>
        <taxon>Viridiplantae</taxon>
        <taxon>Streptophyta</taxon>
        <taxon>Embryophyta</taxon>
        <taxon>Tracheophyta</taxon>
        <taxon>Spermatophyta</taxon>
        <taxon>Magnoliopsida</taxon>
        <taxon>eudicotyledons</taxon>
        <taxon>Gunneridae</taxon>
        <taxon>Pentapetalae</taxon>
        <taxon>asterids</taxon>
        <taxon>lamiids</taxon>
        <taxon>Lamiales</taxon>
        <taxon>Orobanchaceae</taxon>
        <taxon>Orobanchaceae incertae sedis</taxon>
        <taxon>Phtheirospermum</taxon>
    </lineage>
</organism>
<evidence type="ECO:0000259" key="4">
    <source>
        <dbReference type="Pfam" id="PF00082"/>
    </source>
</evidence>
<gene>
    <name evidence="5" type="ORF">PHJA_000415700</name>
</gene>
<feature type="domain" description="Peptidase S8/S53" evidence="4">
    <location>
        <begin position="36"/>
        <end position="310"/>
    </location>
</feature>
<name>A0A830B6U1_9LAMI</name>
<keyword evidence="5" id="KW-0645">Protease</keyword>
<protein>
    <submittedName>
        <fullName evidence="5">Subtilisin-like protease</fullName>
    </submittedName>
</protein>
<accession>A0A830B6U1</accession>
<evidence type="ECO:0000256" key="2">
    <source>
        <dbReference type="ARBA" id="ARBA00022729"/>
    </source>
</evidence>
<sequence length="333" mass="34611">MPPPLARWQGTFQFNTTGCNNKLIGARYFTIGNGTPLDENSHDTHTASTAAGNFVRGANVFGNANGTAAGIAPLAHIAIYKVCITPCSESDIVDVIDAAIDDGVDILSLSLGHLVGDFYSDNVAIGAFSAVERGIFVSASAGNRGPSLGTIENGAPWILTVGASTIDRRIRATVVLGNGKQLDCESTYRPSDFPSTLLPLVYGEFCLPTSLGNVDVRGRIVLCEVGGGIGRITKGHAVRNATSHVIPATHLSYADGLRFIAYLNLTSSPRATISFGGTIIGDDRAPAVAAYSARGPNLVSTGILKPDIIGPSCPHLSGIAALLKNAHPDWSSA</sequence>
<keyword evidence="6" id="KW-1185">Reference proteome</keyword>